<evidence type="ECO:0000259" key="1">
    <source>
        <dbReference type="Pfam" id="PF03364"/>
    </source>
</evidence>
<dbReference type="InterPro" id="IPR023393">
    <property type="entry name" value="START-like_dom_sf"/>
</dbReference>
<dbReference type="InterPro" id="IPR047137">
    <property type="entry name" value="ORF3"/>
</dbReference>
<reference evidence="2 3" key="1">
    <citation type="submission" date="2020-10" db="EMBL/GenBank/DDBJ databases">
        <title>The Coptis chinensis genome and diversification of protoberbering-type alkaloids.</title>
        <authorList>
            <person name="Wang B."/>
            <person name="Shu S."/>
            <person name="Song C."/>
            <person name="Liu Y."/>
        </authorList>
    </citation>
    <scope>NUCLEOTIDE SEQUENCE [LARGE SCALE GENOMIC DNA]</scope>
    <source>
        <strain evidence="2">HL-2020</strain>
        <tissue evidence="2">Leaf</tissue>
    </source>
</reference>
<dbReference type="EMBL" id="JADFTS010000008">
    <property type="protein sequence ID" value="KAF9591682.1"/>
    <property type="molecule type" value="Genomic_DNA"/>
</dbReference>
<feature type="domain" description="Coenzyme Q-binding protein COQ10 START" evidence="1">
    <location>
        <begin position="92"/>
        <end position="145"/>
    </location>
</feature>
<dbReference type="SUPFAM" id="SSF55961">
    <property type="entry name" value="Bet v1-like"/>
    <property type="match status" value="1"/>
</dbReference>
<sequence>MIQVFKTMSFVSSPTPFVSLPHSKPVRNNNAVVLKLIPTCTTSLRQPSLHKLFFFFFRRSNSNGVSTTSTSRSIRPFCPVMEWQDCSVRKEVDIPVSVAYDCYSDREAFPRWMPFISSVKPIPNQKIHWRSLEGLPNRYYTTYNTDV</sequence>
<dbReference type="InterPro" id="IPR005031">
    <property type="entry name" value="COQ10_START"/>
</dbReference>
<dbReference type="Gene3D" id="3.30.530.20">
    <property type="match status" value="1"/>
</dbReference>
<evidence type="ECO:0000313" key="3">
    <source>
        <dbReference type="Proteomes" id="UP000631114"/>
    </source>
</evidence>
<organism evidence="2 3">
    <name type="scientific">Coptis chinensis</name>
    <dbReference type="NCBI Taxonomy" id="261450"/>
    <lineage>
        <taxon>Eukaryota</taxon>
        <taxon>Viridiplantae</taxon>
        <taxon>Streptophyta</taxon>
        <taxon>Embryophyta</taxon>
        <taxon>Tracheophyta</taxon>
        <taxon>Spermatophyta</taxon>
        <taxon>Magnoliopsida</taxon>
        <taxon>Ranunculales</taxon>
        <taxon>Ranunculaceae</taxon>
        <taxon>Coptidoideae</taxon>
        <taxon>Coptis</taxon>
    </lineage>
</organism>
<evidence type="ECO:0000313" key="2">
    <source>
        <dbReference type="EMBL" id="KAF9591682.1"/>
    </source>
</evidence>
<proteinExistence type="predicted"/>
<name>A0A835LGK0_9MAGN</name>
<dbReference type="PANTHER" id="PTHR33824">
    <property type="entry name" value="POLYKETIDE CYCLASE/DEHYDRASE AND LIPID TRANSPORT SUPERFAMILY PROTEIN"/>
    <property type="match status" value="1"/>
</dbReference>
<comment type="caution">
    <text evidence="2">The sequence shown here is derived from an EMBL/GenBank/DDBJ whole genome shotgun (WGS) entry which is preliminary data.</text>
</comment>
<keyword evidence="3" id="KW-1185">Reference proteome</keyword>
<protein>
    <recommendedName>
        <fullName evidence="1">Coenzyme Q-binding protein COQ10 START domain-containing protein</fullName>
    </recommendedName>
</protein>
<dbReference type="Proteomes" id="UP000631114">
    <property type="component" value="Unassembled WGS sequence"/>
</dbReference>
<gene>
    <name evidence="2" type="ORF">IFM89_005554</name>
</gene>
<accession>A0A835LGK0</accession>
<dbReference type="AlphaFoldDB" id="A0A835LGK0"/>
<dbReference type="OrthoDB" id="47798at2759"/>
<dbReference type="Pfam" id="PF03364">
    <property type="entry name" value="Polyketide_cyc"/>
    <property type="match status" value="1"/>
</dbReference>
<dbReference type="PANTHER" id="PTHR33824:SF7">
    <property type="entry name" value="POLYKETIDE CYCLASE_DEHYDRASE AND LIPID TRANSPORT SUPERFAMILY PROTEIN"/>
    <property type="match status" value="1"/>
</dbReference>